<dbReference type="PROSITE" id="PS50889">
    <property type="entry name" value="S4"/>
    <property type="match status" value="1"/>
</dbReference>
<keyword evidence="9" id="KW-1185">Reference proteome</keyword>
<dbReference type="Pfam" id="PF01479">
    <property type="entry name" value="S4"/>
    <property type="match status" value="1"/>
</dbReference>
<evidence type="ECO:0000256" key="5">
    <source>
        <dbReference type="PROSITE-ProRule" id="PRU00182"/>
    </source>
</evidence>
<dbReference type="CDD" id="cd02869">
    <property type="entry name" value="PseudoU_synth_RluA_like"/>
    <property type="match status" value="1"/>
</dbReference>
<dbReference type="InterPro" id="IPR006224">
    <property type="entry name" value="PsdUridine_synth_RluA-like_CS"/>
</dbReference>
<feature type="active site" evidence="4">
    <location>
        <position position="140"/>
    </location>
</feature>
<dbReference type="EC" id="5.4.99.-" evidence="6"/>
<comment type="catalytic activity">
    <reaction evidence="1 6">
        <text>a uridine in RNA = a pseudouridine in RNA</text>
        <dbReference type="Rhea" id="RHEA:48348"/>
        <dbReference type="Rhea" id="RHEA-COMP:12068"/>
        <dbReference type="Rhea" id="RHEA-COMP:12069"/>
        <dbReference type="ChEBI" id="CHEBI:65314"/>
        <dbReference type="ChEBI" id="CHEBI:65315"/>
    </reaction>
</comment>
<dbReference type="SUPFAM" id="SSF55120">
    <property type="entry name" value="Pseudouridine synthase"/>
    <property type="match status" value="1"/>
</dbReference>
<dbReference type="GO" id="GO:0120159">
    <property type="term" value="F:rRNA pseudouridine synthase activity"/>
    <property type="evidence" value="ECO:0007669"/>
    <property type="project" value="UniProtKB-ARBA"/>
</dbReference>
<dbReference type="GO" id="GO:0000455">
    <property type="term" value="P:enzyme-directed rRNA pseudouridine synthesis"/>
    <property type="evidence" value="ECO:0007669"/>
    <property type="project" value="UniProtKB-ARBA"/>
</dbReference>
<feature type="domain" description="RNA-binding S4" evidence="7">
    <location>
        <begin position="14"/>
        <end position="71"/>
    </location>
</feature>
<comment type="similarity">
    <text evidence="2 6">Belongs to the pseudouridine synthase RluA family.</text>
</comment>
<evidence type="ECO:0000256" key="2">
    <source>
        <dbReference type="ARBA" id="ARBA00010876"/>
    </source>
</evidence>
<evidence type="ECO:0000313" key="8">
    <source>
        <dbReference type="EMBL" id="WCO65207.1"/>
    </source>
</evidence>
<evidence type="ECO:0000256" key="1">
    <source>
        <dbReference type="ARBA" id="ARBA00000073"/>
    </source>
</evidence>
<evidence type="ECO:0000259" key="7">
    <source>
        <dbReference type="SMART" id="SM00363"/>
    </source>
</evidence>
<dbReference type="InterPro" id="IPR036986">
    <property type="entry name" value="S4_RNA-bd_sf"/>
</dbReference>
<evidence type="ECO:0000256" key="4">
    <source>
        <dbReference type="PIRSR" id="PIRSR606225-1"/>
    </source>
</evidence>
<dbReference type="GO" id="GO:0003723">
    <property type="term" value="F:RNA binding"/>
    <property type="evidence" value="ECO:0007669"/>
    <property type="project" value="UniProtKB-KW"/>
</dbReference>
<dbReference type="InterPro" id="IPR050188">
    <property type="entry name" value="RluA_PseudoU_synthase"/>
</dbReference>
<dbReference type="Pfam" id="PF00849">
    <property type="entry name" value="PseudoU_synth_2"/>
    <property type="match status" value="1"/>
</dbReference>
<dbReference type="InterPro" id="IPR020103">
    <property type="entry name" value="PsdUridine_synth_cat_dom_sf"/>
</dbReference>
<dbReference type="SUPFAM" id="SSF55174">
    <property type="entry name" value="Alpha-L RNA-binding motif"/>
    <property type="match status" value="1"/>
</dbReference>
<evidence type="ECO:0000256" key="6">
    <source>
        <dbReference type="RuleBase" id="RU362028"/>
    </source>
</evidence>
<name>A0AAE9YA45_9ACTN</name>
<dbReference type="PROSITE" id="PS01129">
    <property type="entry name" value="PSI_RLU"/>
    <property type="match status" value="1"/>
</dbReference>
<dbReference type="SMART" id="SM00363">
    <property type="entry name" value="S4"/>
    <property type="match status" value="1"/>
</dbReference>
<dbReference type="NCBIfam" id="TIGR00005">
    <property type="entry name" value="rluA_subfam"/>
    <property type="match status" value="1"/>
</dbReference>
<dbReference type="PANTHER" id="PTHR21600">
    <property type="entry name" value="MITOCHONDRIAL RNA PSEUDOURIDINE SYNTHASE"/>
    <property type="match status" value="1"/>
</dbReference>
<comment type="function">
    <text evidence="6">Responsible for synthesis of pseudouridine from uracil.</text>
</comment>
<dbReference type="PANTHER" id="PTHR21600:SF44">
    <property type="entry name" value="RIBOSOMAL LARGE SUBUNIT PSEUDOURIDINE SYNTHASE D"/>
    <property type="match status" value="1"/>
</dbReference>
<dbReference type="InterPro" id="IPR006225">
    <property type="entry name" value="PsdUridine_synth_RluC/D"/>
</dbReference>
<dbReference type="InterPro" id="IPR006145">
    <property type="entry name" value="PsdUridine_synth_RsuA/RluA"/>
</dbReference>
<accession>A0AAE9YA45</accession>
<protein>
    <recommendedName>
        <fullName evidence="6">Pseudouridine synthase</fullName>
        <ecNumber evidence="6">5.4.99.-</ecNumber>
    </recommendedName>
</protein>
<dbReference type="AlphaFoldDB" id="A0AAE9YA45"/>
<reference evidence="8" key="1">
    <citation type="submission" date="2023-01" db="EMBL/GenBank/DDBJ databases">
        <title>The diversity of Class Acidimicrobiia in South China Sea sediment environments and the proposal of Iamia marina sp. nov., a novel species of the genus Iamia.</title>
        <authorList>
            <person name="He Y."/>
            <person name="Tian X."/>
        </authorList>
    </citation>
    <scope>NUCLEOTIDE SEQUENCE</scope>
    <source>
        <strain evidence="8">DSM 19957</strain>
    </source>
</reference>
<evidence type="ECO:0000313" key="9">
    <source>
        <dbReference type="Proteomes" id="UP001216390"/>
    </source>
</evidence>
<organism evidence="8 9">
    <name type="scientific">Iamia majanohamensis</name>
    <dbReference type="NCBI Taxonomy" id="467976"/>
    <lineage>
        <taxon>Bacteria</taxon>
        <taxon>Bacillati</taxon>
        <taxon>Actinomycetota</taxon>
        <taxon>Acidimicrobiia</taxon>
        <taxon>Acidimicrobiales</taxon>
        <taxon>Iamiaceae</taxon>
        <taxon>Iamia</taxon>
    </lineage>
</organism>
<dbReference type="KEGG" id="ima:PO878_11930"/>
<keyword evidence="5" id="KW-0694">RNA-binding</keyword>
<dbReference type="RefSeq" id="WP_272734732.1">
    <property type="nucleotide sequence ID" value="NZ_CP116942.1"/>
</dbReference>
<dbReference type="Gene3D" id="3.30.2350.10">
    <property type="entry name" value="Pseudouridine synthase"/>
    <property type="match status" value="1"/>
</dbReference>
<sequence>MIRREAVPPALAGQRVDRLVALVADVSRAEAAALLADGRVRVDGEVAAKASLRVEEGAEVEVEVPTAPAAPEGVAPEADVDVPLVLVDEAFVVVDKPAGLVVHPGAGHARHTMAAGLLARFPELAGVGEPDRPGLVHRLDRDTSGLLVVARTPEAHADLVAQMAARTVTRRYQALVAGHPEADRGLVDAPIGRSPRQPTLMAVRADGREARTRYQVEETFDRPGPCARVECRLETGRTHQIRVHMRAIGHPVVGDVRYGGGRTGVACARPFLHAAHLVFRHPVTGEEVATEAPLPADLQAVLDALRAA</sequence>
<keyword evidence="3 6" id="KW-0413">Isomerase</keyword>
<dbReference type="Gene3D" id="3.10.290.10">
    <property type="entry name" value="RNA-binding S4 domain"/>
    <property type="match status" value="1"/>
</dbReference>
<gene>
    <name evidence="8" type="ORF">PO878_11930</name>
</gene>
<dbReference type="CDD" id="cd00165">
    <property type="entry name" value="S4"/>
    <property type="match status" value="1"/>
</dbReference>
<proteinExistence type="inferred from homology"/>
<dbReference type="InterPro" id="IPR002942">
    <property type="entry name" value="S4_RNA-bd"/>
</dbReference>
<dbReference type="EMBL" id="CP116942">
    <property type="protein sequence ID" value="WCO65207.1"/>
    <property type="molecule type" value="Genomic_DNA"/>
</dbReference>
<dbReference type="Proteomes" id="UP001216390">
    <property type="component" value="Chromosome"/>
</dbReference>
<evidence type="ECO:0000256" key="3">
    <source>
        <dbReference type="ARBA" id="ARBA00023235"/>
    </source>
</evidence>